<dbReference type="RefSeq" id="WP_090944609.1">
    <property type="nucleotide sequence ID" value="NZ_FNDJ01000025.1"/>
</dbReference>
<evidence type="ECO:0000313" key="2">
    <source>
        <dbReference type="EMBL" id="SDL39269.1"/>
    </source>
</evidence>
<dbReference type="Proteomes" id="UP000199202">
    <property type="component" value="Unassembled WGS sequence"/>
</dbReference>
<dbReference type="OrthoDB" id="4316991at2"/>
<keyword evidence="3" id="KW-1185">Reference proteome</keyword>
<proteinExistence type="predicted"/>
<evidence type="ECO:0008006" key="4">
    <source>
        <dbReference type="Google" id="ProtNLM"/>
    </source>
</evidence>
<dbReference type="InterPro" id="IPR036379">
    <property type="entry name" value="A-amylase_inhib_sf"/>
</dbReference>
<protein>
    <recommendedName>
        <fullName evidence="4">Alpha amylase inhibitor</fullName>
    </recommendedName>
</protein>
<organism evidence="2 3">
    <name type="scientific">Nonomuraea jiangxiensis</name>
    <dbReference type="NCBI Taxonomy" id="633440"/>
    <lineage>
        <taxon>Bacteria</taxon>
        <taxon>Bacillati</taxon>
        <taxon>Actinomycetota</taxon>
        <taxon>Actinomycetes</taxon>
        <taxon>Streptosporangiales</taxon>
        <taxon>Streptosporangiaceae</taxon>
        <taxon>Nonomuraea</taxon>
    </lineage>
</organism>
<name>A0A1G9JP34_9ACTN</name>
<dbReference type="Gene3D" id="2.60.40.20">
    <property type="entry name" value="Alpha-amylase inhibitor"/>
    <property type="match status" value="1"/>
</dbReference>
<sequence>MAIRTAVATLGLASTALACVLVAAPAATASTAGGPTCTLEIWQTTGRVTKTGHVTNNCPQFRKLKIIWSRAKDGPCQWVPPHGTLSHTVPRGLPKFDGAAQC</sequence>
<evidence type="ECO:0000313" key="3">
    <source>
        <dbReference type="Proteomes" id="UP000199202"/>
    </source>
</evidence>
<gene>
    <name evidence="2" type="ORF">SAMN05421869_125107</name>
</gene>
<reference evidence="2 3" key="1">
    <citation type="submission" date="2016-10" db="EMBL/GenBank/DDBJ databases">
        <authorList>
            <person name="de Groot N.N."/>
        </authorList>
    </citation>
    <scope>NUCLEOTIDE SEQUENCE [LARGE SCALE GENOMIC DNA]</scope>
    <source>
        <strain evidence="2 3">CGMCC 4.6533</strain>
    </source>
</reference>
<dbReference type="EMBL" id="FNDJ01000025">
    <property type="protein sequence ID" value="SDL39269.1"/>
    <property type="molecule type" value="Genomic_DNA"/>
</dbReference>
<dbReference type="PROSITE" id="PS51257">
    <property type="entry name" value="PROKAR_LIPOPROTEIN"/>
    <property type="match status" value="1"/>
</dbReference>
<dbReference type="GO" id="GO:0015066">
    <property type="term" value="F:alpha-amylase inhibitor activity"/>
    <property type="evidence" value="ECO:0007669"/>
    <property type="project" value="InterPro"/>
</dbReference>
<evidence type="ECO:0000256" key="1">
    <source>
        <dbReference type="SAM" id="SignalP"/>
    </source>
</evidence>
<feature type="chain" id="PRO_5011557938" description="Alpha amylase inhibitor" evidence="1">
    <location>
        <begin position="30"/>
        <end position="102"/>
    </location>
</feature>
<dbReference type="AlphaFoldDB" id="A0A1G9JP34"/>
<accession>A0A1G9JP34</accession>
<feature type="signal peptide" evidence="1">
    <location>
        <begin position="1"/>
        <end position="29"/>
    </location>
</feature>
<keyword evidence="1" id="KW-0732">Signal</keyword>